<evidence type="ECO:0000256" key="1">
    <source>
        <dbReference type="SAM" id="Phobius"/>
    </source>
</evidence>
<organism evidence="2 3">
    <name type="scientific">Zizania palustris</name>
    <name type="common">Northern wild rice</name>
    <dbReference type="NCBI Taxonomy" id="103762"/>
    <lineage>
        <taxon>Eukaryota</taxon>
        <taxon>Viridiplantae</taxon>
        <taxon>Streptophyta</taxon>
        <taxon>Embryophyta</taxon>
        <taxon>Tracheophyta</taxon>
        <taxon>Spermatophyta</taxon>
        <taxon>Magnoliopsida</taxon>
        <taxon>Liliopsida</taxon>
        <taxon>Poales</taxon>
        <taxon>Poaceae</taxon>
        <taxon>BOP clade</taxon>
        <taxon>Oryzoideae</taxon>
        <taxon>Oryzeae</taxon>
        <taxon>Zizaniinae</taxon>
        <taxon>Zizania</taxon>
    </lineage>
</organism>
<dbReference type="AlphaFoldDB" id="A0A8J5VRK8"/>
<keyword evidence="3" id="KW-1185">Reference proteome</keyword>
<feature type="transmembrane region" description="Helical" evidence="1">
    <location>
        <begin position="72"/>
        <end position="91"/>
    </location>
</feature>
<evidence type="ECO:0000313" key="3">
    <source>
        <dbReference type="Proteomes" id="UP000729402"/>
    </source>
</evidence>
<comment type="caution">
    <text evidence="2">The sequence shown here is derived from an EMBL/GenBank/DDBJ whole genome shotgun (WGS) entry which is preliminary data.</text>
</comment>
<evidence type="ECO:0000313" key="2">
    <source>
        <dbReference type="EMBL" id="KAG8081752.1"/>
    </source>
</evidence>
<protein>
    <submittedName>
        <fullName evidence="2">Uncharacterized protein</fullName>
    </submittedName>
</protein>
<reference evidence="2" key="2">
    <citation type="submission" date="2021-02" db="EMBL/GenBank/DDBJ databases">
        <authorList>
            <person name="Kimball J.A."/>
            <person name="Haas M.W."/>
            <person name="Macchietto M."/>
            <person name="Kono T."/>
            <person name="Duquette J."/>
            <person name="Shao M."/>
        </authorList>
    </citation>
    <scope>NUCLEOTIDE SEQUENCE</scope>
    <source>
        <tissue evidence="2">Fresh leaf tissue</tissue>
    </source>
</reference>
<keyword evidence="1" id="KW-0472">Membrane</keyword>
<name>A0A8J5VRK8_ZIZPA</name>
<dbReference type="EMBL" id="JAAALK010000086">
    <property type="protein sequence ID" value="KAG8081752.1"/>
    <property type="molecule type" value="Genomic_DNA"/>
</dbReference>
<keyword evidence="1" id="KW-1133">Transmembrane helix</keyword>
<proteinExistence type="predicted"/>
<gene>
    <name evidence="2" type="ORF">GUJ93_ZPchr0014g47230</name>
</gene>
<reference evidence="2" key="1">
    <citation type="journal article" date="2021" name="bioRxiv">
        <title>Whole Genome Assembly and Annotation of Northern Wild Rice, Zizania palustris L., Supports a Whole Genome Duplication in the Zizania Genus.</title>
        <authorList>
            <person name="Haas M."/>
            <person name="Kono T."/>
            <person name="Macchietto M."/>
            <person name="Millas R."/>
            <person name="McGilp L."/>
            <person name="Shao M."/>
            <person name="Duquette J."/>
            <person name="Hirsch C.N."/>
            <person name="Kimball J."/>
        </authorList>
    </citation>
    <scope>NUCLEOTIDE SEQUENCE</scope>
    <source>
        <tissue evidence="2">Fresh leaf tissue</tissue>
    </source>
</reference>
<sequence>MMLLNYDGNSVHNMNMIIQVTADWVTSLVSSFNTKLAARIISLQLHVARLWFISILNYSYLDNFTSEFLWKLNFLFILFLCSSSVIILLYLRDFFLIFLLRIYNVIKLIFNIYESGTTPNSCGNQYSTVGATPNVSFNKKGQGDFYTLRVESKCGSSFSLCINYSIDNSAFHGAISKI</sequence>
<keyword evidence="1" id="KW-0812">Transmembrane</keyword>
<dbReference type="Proteomes" id="UP000729402">
    <property type="component" value="Unassembled WGS sequence"/>
</dbReference>
<accession>A0A8J5VRK8</accession>